<keyword evidence="6 11" id="KW-0812">Transmembrane</keyword>
<dbReference type="Gene3D" id="3.30.70.3040">
    <property type="match status" value="1"/>
</dbReference>
<keyword evidence="9 10" id="KW-0131">Cell cycle</keyword>
<evidence type="ECO:0000256" key="1">
    <source>
        <dbReference type="ARBA" id="ARBA00004651"/>
    </source>
</evidence>
<gene>
    <name evidence="14" type="ORF">UT63_C0005G0020</name>
</gene>
<dbReference type="PIRSF" id="PIRSF003097">
    <property type="entry name" value="FtsX"/>
    <property type="match status" value="1"/>
</dbReference>
<dbReference type="Proteomes" id="UP000034539">
    <property type="component" value="Unassembled WGS sequence"/>
</dbReference>
<evidence type="ECO:0000256" key="2">
    <source>
        <dbReference type="ARBA" id="ARBA00007379"/>
    </source>
</evidence>
<evidence type="ECO:0000256" key="3">
    <source>
        <dbReference type="ARBA" id="ARBA00021907"/>
    </source>
</evidence>
<dbReference type="InterPro" id="IPR003838">
    <property type="entry name" value="ABC3_permease_C"/>
</dbReference>
<comment type="subcellular location">
    <subcellularLocation>
        <location evidence="1">Cell membrane</location>
        <topology evidence="1">Multi-pass membrane protein</topology>
    </subcellularLocation>
</comment>
<reference evidence="14 15" key="1">
    <citation type="journal article" date="2015" name="Nature">
        <title>rRNA introns, odd ribosomes, and small enigmatic genomes across a large radiation of phyla.</title>
        <authorList>
            <person name="Brown C.T."/>
            <person name="Hug L.A."/>
            <person name="Thomas B.C."/>
            <person name="Sharon I."/>
            <person name="Castelle C.J."/>
            <person name="Singh A."/>
            <person name="Wilkins M.J."/>
            <person name="Williams K.H."/>
            <person name="Banfield J.F."/>
        </authorList>
    </citation>
    <scope>NUCLEOTIDE SEQUENCE [LARGE SCALE GENOMIC DNA]</scope>
</reference>
<keyword evidence="5 10" id="KW-0132">Cell division</keyword>
<feature type="domain" description="ABC3 transporter permease C-terminal" evidence="12">
    <location>
        <begin position="168"/>
        <end position="300"/>
    </location>
</feature>
<feature type="transmembrane region" description="Helical" evidence="11">
    <location>
        <begin position="165"/>
        <end position="184"/>
    </location>
</feature>
<dbReference type="PANTHER" id="PTHR47755:SF1">
    <property type="entry name" value="CELL DIVISION PROTEIN FTSX"/>
    <property type="match status" value="1"/>
</dbReference>
<sequence>MKRNKGVLNRIRRTPYQAFAAISIMSMTFFVGAVFFVLASASASIISYFESKPQITAFFKDTVNKNNAVEIAGRLELSGKVAGTKYISKEEALSIYREQNKNDPLLLEMVTADILPSSLEISAKEPSYLSDIDQLLKNENDIQEVVYQKDIVNNLLSWTNAIKKVGLLAVLVLLFTSIAVITTISGMKIGFKKEEIEILKQLGATKWYIRRPFISEGIFYGTVSATLAWVTLVAIYLYSTPFISSFLAGIPELTLFSYQSINLVIWPISWVFLLFLYILMVLSGLVIGSFGSMLAMSRFLHY</sequence>
<keyword evidence="8 10" id="KW-0472">Membrane</keyword>
<evidence type="ECO:0000256" key="11">
    <source>
        <dbReference type="SAM" id="Phobius"/>
    </source>
</evidence>
<feature type="transmembrane region" description="Helical" evidence="11">
    <location>
        <begin position="263"/>
        <end position="296"/>
    </location>
</feature>
<dbReference type="AlphaFoldDB" id="A0A0G0QA26"/>
<feature type="domain" description="FtsX extracellular" evidence="13">
    <location>
        <begin position="54"/>
        <end position="145"/>
    </location>
</feature>
<dbReference type="Pfam" id="PF18075">
    <property type="entry name" value="FtsX_ECD"/>
    <property type="match status" value="1"/>
</dbReference>
<dbReference type="Pfam" id="PF02687">
    <property type="entry name" value="FtsX"/>
    <property type="match status" value="1"/>
</dbReference>
<evidence type="ECO:0000256" key="4">
    <source>
        <dbReference type="ARBA" id="ARBA00022475"/>
    </source>
</evidence>
<comment type="caution">
    <text evidence="14">The sequence shown here is derived from an EMBL/GenBank/DDBJ whole genome shotgun (WGS) entry which is preliminary data.</text>
</comment>
<name>A0A0G0QA26_9BACT</name>
<evidence type="ECO:0000256" key="5">
    <source>
        <dbReference type="ARBA" id="ARBA00022618"/>
    </source>
</evidence>
<evidence type="ECO:0000256" key="7">
    <source>
        <dbReference type="ARBA" id="ARBA00022989"/>
    </source>
</evidence>
<feature type="transmembrane region" description="Helical" evidence="11">
    <location>
        <begin position="21"/>
        <end position="49"/>
    </location>
</feature>
<proteinExistence type="inferred from homology"/>
<organism evidence="14 15">
    <name type="scientific">Candidatus Gottesmanbacteria bacterium GW2011_GWC2_39_8</name>
    <dbReference type="NCBI Taxonomy" id="1618450"/>
    <lineage>
        <taxon>Bacteria</taxon>
        <taxon>Candidatus Gottesmaniibacteriota</taxon>
    </lineage>
</organism>
<evidence type="ECO:0000256" key="8">
    <source>
        <dbReference type="ARBA" id="ARBA00023136"/>
    </source>
</evidence>
<evidence type="ECO:0000259" key="12">
    <source>
        <dbReference type="Pfam" id="PF02687"/>
    </source>
</evidence>
<keyword evidence="4 10" id="KW-1003">Cell membrane</keyword>
<dbReference type="InterPro" id="IPR040690">
    <property type="entry name" value="FtsX_ECD"/>
</dbReference>
<evidence type="ECO:0000256" key="6">
    <source>
        <dbReference type="ARBA" id="ARBA00022692"/>
    </source>
</evidence>
<evidence type="ECO:0000259" key="13">
    <source>
        <dbReference type="Pfam" id="PF18075"/>
    </source>
</evidence>
<dbReference type="GO" id="GO:0005886">
    <property type="term" value="C:plasma membrane"/>
    <property type="evidence" value="ECO:0007669"/>
    <property type="project" value="UniProtKB-SubCell"/>
</dbReference>
<feature type="transmembrane region" description="Helical" evidence="11">
    <location>
        <begin position="218"/>
        <end position="238"/>
    </location>
</feature>
<dbReference type="PANTHER" id="PTHR47755">
    <property type="entry name" value="CELL DIVISION PROTEIN FTSX"/>
    <property type="match status" value="1"/>
</dbReference>
<evidence type="ECO:0000256" key="10">
    <source>
        <dbReference type="PIRNR" id="PIRNR003097"/>
    </source>
</evidence>
<evidence type="ECO:0000313" key="14">
    <source>
        <dbReference type="EMBL" id="KKR34166.1"/>
    </source>
</evidence>
<accession>A0A0G0QA26</accession>
<dbReference type="InterPro" id="IPR004513">
    <property type="entry name" value="FtsX"/>
</dbReference>
<protein>
    <recommendedName>
        <fullName evidence="3 10">Cell division protein FtsX</fullName>
    </recommendedName>
</protein>
<dbReference type="EMBL" id="LBXN01000005">
    <property type="protein sequence ID" value="KKR34166.1"/>
    <property type="molecule type" value="Genomic_DNA"/>
</dbReference>
<evidence type="ECO:0000256" key="9">
    <source>
        <dbReference type="ARBA" id="ARBA00023306"/>
    </source>
</evidence>
<comment type="similarity">
    <text evidence="2 10">Belongs to the ABC-4 integral membrane protein family. FtsX subfamily.</text>
</comment>
<evidence type="ECO:0000313" key="15">
    <source>
        <dbReference type="Proteomes" id="UP000034539"/>
    </source>
</evidence>
<dbReference type="GO" id="GO:0051301">
    <property type="term" value="P:cell division"/>
    <property type="evidence" value="ECO:0007669"/>
    <property type="project" value="UniProtKB-KW"/>
</dbReference>
<keyword evidence="7 11" id="KW-1133">Transmembrane helix</keyword>